<comment type="caution">
    <text evidence="4">The sequence shown here is derived from an EMBL/GenBank/DDBJ whole genome shotgun (WGS) entry which is preliminary data.</text>
</comment>
<evidence type="ECO:0000313" key="5">
    <source>
        <dbReference type="Proteomes" id="UP001500518"/>
    </source>
</evidence>
<protein>
    <recommendedName>
        <fullName evidence="6">PDZ domain-containing protein</fullName>
    </recommendedName>
</protein>
<dbReference type="Gene3D" id="2.30.42.10">
    <property type="match status" value="1"/>
</dbReference>
<organism evidence="4 5">
    <name type="scientific">Erythrobacter westpacificensis</name>
    <dbReference type="NCBI Taxonomy" id="1055231"/>
    <lineage>
        <taxon>Bacteria</taxon>
        <taxon>Pseudomonadati</taxon>
        <taxon>Pseudomonadota</taxon>
        <taxon>Alphaproteobacteria</taxon>
        <taxon>Sphingomonadales</taxon>
        <taxon>Erythrobacteraceae</taxon>
        <taxon>Erythrobacter/Porphyrobacter group</taxon>
        <taxon>Erythrobacter</taxon>
    </lineage>
</organism>
<reference evidence="5" key="1">
    <citation type="journal article" date="2019" name="Int. J. Syst. Evol. Microbiol.">
        <title>The Global Catalogue of Microorganisms (GCM) 10K type strain sequencing project: providing services to taxonomists for standard genome sequencing and annotation.</title>
        <authorList>
            <consortium name="The Broad Institute Genomics Platform"/>
            <consortium name="The Broad Institute Genome Sequencing Center for Infectious Disease"/>
            <person name="Wu L."/>
            <person name="Ma J."/>
        </authorList>
    </citation>
    <scope>NUCLEOTIDE SEQUENCE [LARGE SCALE GENOMIC DNA]</scope>
    <source>
        <strain evidence="5">JCM 18014</strain>
    </source>
</reference>
<dbReference type="InterPro" id="IPR018649">
    <property type="entry name" value="SHOCT"/>
</dbReference>
<gene>
    <name evidence="4" type="ORF">GCM10023208_21540</name>
</gene>
<feature type="signal peptide" evidence="1">
    <location>
        <begin position="1"/>
        <end position="21"/>
    </location>
</feature>
<dbReference type="Proteomes" id="UP001500518">
    <property type="component" value="Unassembled WGS sequence"/>
</dbReference>
<dbReference type="InterPro" id="IPR001478">
    <property type="entry name" value="PDZ"/>
</dbReference>
<dbReference type="Pfam" id="PF09851">
    <property type="entry name" value="SHOCT"/>
    <property type="match status" value="1"/>
</dbReference>
<keyword evidence="1" id="KW-0732">Signal</keyword>
<dbReference type="Pfam" id="PF13180">
    <property type="entry name" value="PDZ_2"/>
    <property type="match status" value="1"/>
</dbReference>
<dbReference type="InterPro" id="IPR036034">
    <property type="entry name" value="PDZ_sf"/>
</dbReference>
<dbReference type="EMBL" id="BAABHV010000016">
    <property type="protein sequence ID" value="GAA5056717.1"/>
    <property type="molecule type" value="Genomic_DNA"/>
</dbReference>
<sequence>MKREFYFAAAICLMVPAQAMADEPFAVTPSGSTEAYFPMEVVETSDHLANQCLDLGWTMISSTDTTVVCEVPMSFGSRLLSALAGPSYATPPRQYFRFNMAGVQGYTRVQATAWQEQQTAFGQTQQTELASENFHNGVMGFFQNVGGIFPPNTQFPNHAAIDVEYEYVEEPREGMLIVTAYEGGVFARAGLQTGDIVHRIAGERIKDENDTSDGLHKAIRENSFEVQYYRGGDRHEVSVPTEFREPIGPLPEREFVNGAAQPVQSTTIVQNQLSVAEELARFAELRDQGVLTEEEFQAQKARLLTPD</sequence>
<evidence type="ECO:0008006" key="6">
    <source>
        <dbReference type="Google" id="ProtNLM"/>
    </source>
</evidence>
<feature type="domain" description="SHOCT" evidence="2">
    <location>
        <begin position="277"/>
        <end position="304"/>
    </location>
</feature>
<keyword evidence="5" id="KW-1185">Reference proteome</keyword>
<evidence type="ECO:0000256" key="1">
    <source>
        <dbReference type="SAM" id="SignalP"/>
    </source>
</evidence>
<evidence type="ECO:0000259" key="3">
    <source>
        <dbReference type="Pfam" id="PF13180"/>
    </source>
</evidence>
<evidence type="ECO:0000313" key="4">
    <source>
        <dbReference type="EMBL" id="GAA5056717.1"/>
    </source>
</evidence>
<proteinExistence type="predicted"/>
<feature type="chain" id="PRO_5047241473" description="PDZ domain-containing protein" evidence="1">
    <location>
        <begin position="22"/>
        <end position="307"/>
    </location>
</feature>
<evidence type="ECO:0000259" key="2">
    <source>
        <dbReference type="Pfam" id="PF09851"/>
    </source>
</evidence>
<dbReference type="SUPFAM" id="SSF50156">
    <property type="entry name" value="PDZ domain-like"/>
    <property type="match status" value="1"/>
</dbReference>
<name>A0ABP9KGF0_9SPHN</name>
<feature type="domain" description="PDZ" evidence="3">
    <location>
        <begin position="174"/>
        <end position="240"/>
    </location>
</feature>
<accession>A0ABP9KGF0</accession>